<evidence type="ECO:0000256" key="3">
    <source>
        <dbReference type="ARBA" id="ARBA00022840"/>
    </source>
</evidence>
<dbReference type="GO" id="GO:0005634">
    <property type="term" value="C:nucleus"/>
    <property type="evidence" value="ECO:0007669"/>
    <property type="project" value="TreeGrafter"/>
</dbReference>
<dbReference type="PRINTS" id="PR00380">
    <property type="entry name" value="KINESINHEAVY"/>
</dbReference>
<evidence type="ECO:0000256" key="2">
    <source>
        <dbReference type="ARBA" id="ARBA00022741"/>
    </source>
</evidence>
<dbReference type="InterPro" id="IPR001752">
    <property type="entry name" value="Kinesin_motor_dom"/>
</dbReference>
<evidence type="ECO:0000313" key="8">
    <source>
        <dbReference type="Proteomes" id="UP000238350"/>
    </source>
</evidence>
<dbReference type="Proteomes" id="UP000238350">
    <property type="component" value="Unassembled WGS sequence"/>
</dbReference>
<dbReference type="PANTHER" id="PTHR24115">
    <property type="entry name" value="KINESIN-RELATED"/>
    <property type="match status" value="1"/>
</dbReference>
<dbReference type="SUPFAM" id="SSF52540">
    <property type="entry name" value="P-loop containing nucleoside triphosphate hydrolases"/>
    <property type="match status" value="1"/>
</dbReference>
<dbReference type="GO" id="GO:0005874">
    <property type="term" value="C:microtubule"/>
    <property type="evidence" value="ECO:0007669"/>
    <property type="project" value="UniProtKB-KW"/>
</dbReference>
<dbReference type="InterPro" id="IPR027640">
    <property type="entry name" value="Kinesin-like_fam"/>
</dbReference>
<dbReference type="SMART" id="SM00129">
    <property type="entry name" value="KISc"/>
    <property type="match status" value="1"/>
</dbReference>
<keyword evidence="1" id="KW-0493">Microtubule</keyword>
<evidence type="ECO:0000256" key="1">
    <source>
        <dbReference type="ARBA" id="ARBA00022701"/>
    </source>
</evidence>
<protein>
    <submittedName>
        <fullName evidence="7">Osmotic avoidance abnormal protein 3</fullName>
    </submittedName>
</protein>
<dbReference type="OrthoDB" id="3176171at2759"/>
<evidence type="ECO:0000313" key="7">
    <source>
        <dbReference type="EMBL" id="PRT56274.1"/>
    </source>
</evidence>
<dbReference type="InterPro" id="IPR027417">
    <property type="entry name" value="P-loop_NTPase"/>
</dbReference>
<dbReference type="AlphaFoldDB" id="A0A2T0FMR0"/>
<comment type="similarity">
    <text evidence="5">Belongs to the TRAFAC class myosin-kinesin ATPase superfamily. Kinesin family.</text>
</comment>
<reference evidence="7 8" key="1">
    <citation type="submission" date="2017-04" db="EMBL/GenBank/DDBJ databases">
        <title>Genome sequencing of [Candida] sorbophila.</title>
        <authorList>
            <person name="Ahn J.O."/>
        </authorList>
    </citation>
    <scope>NUCLEOTIDE SEQUENCE [LARGE SCALE GENOMIC DNA]</scope>
    <source>
        <strain evidence="7 8">DS02</strain>
    </source>
</reference>
<evidence type="ECO:0000256" key="4">
    <source>
        <dbReference type="ARBA" id="ARBA00023175"/>
    </source>
</evidence>
<dbReference type="GO" id="GO:0008017">
    <property type="term" value="F:microtubule binding"/>
    <property type="evidence" value="ECO:0007669"/>
    <property type="project" value="InterPro"/>
</dbReference>
<evidence type="ECO:0000259" key="6">
    <source>
        <dbReference type="PROSITE" id="PS50067"/>
    </source>
</evidence>
<dbReference type="EMBL" id="NDIQ01000022">
    <property type="protein sequence ID" value="PRT56274.1"/>
    <property type="molecule type" value="Genomic_DNA"/>
</dbReference>
<proteinExistence type="inferred from homology"/>
<evidence type="ECO:0000256" key="5">
    <source>
        <dbReference type="PROSITE-ProRule" id="PRU00283"/>
    </source>
</evidence>
<dbReference type="InterPro" id="IPR036961">
    <property type="entry name" value="Kinesin_motor_dom_sf"/>
</dbReference>
<feature type="binding site" evidence="5">
    <location>
        <begin position="65"/>
        <end position="72"/>
    </location>
    <ligand>
        <name>ATP</name>
        <dbReference type="ChEBI" id="CHEBI:30616"/>
    </ligand>
</feature>
<keyword evidence="2 5" id="KW-0547">Nucleotide-binding</keyword>
<sequence length="311" mass="33389">MRPGRGVQTPWLVVSGPTTVRKGNEEHQFAAVFENASQADVYEQCVAPLVGEVKAGHNAAFFTLGATGSGKTYTVQGTRNERGVVYRALEALLKIGPVTLAMTEIYNDRLYDLLDASNRRPLPLRANGEIDALKVPVLTVTAAEDVLARGYGARAVQATNMNHASSRSHCFIILQTGGATLTIADLAGSERVNEAGSVGAQRVEAGEINKSLMMLGHGLQQLQQGSSPMRGSKLTQILLGGVRHGVKTSMLVTIDPTANAKSGMQILRYASTARQLRAPPPEPVQSTDSITRRIYAETDRRLAEAIADVWK</sequence>
<dbReference type="GO" id="GO:0005524">
    <property type="term" value="F:ATP binding"/>
    <property type="evidence" value="ECO:0007669"/>
    <property type="project" value="UniProtKB-UniRule"/>
</dbReference>
<dbReference type="GeneID" id="36517642"/>
<dbReference type="GO" id="GO:0016887">
    <property type="term" value="F:ATP hydrolysis activity"/>
    <property type="evidence" value="ECO:0007669"/>
    <property type="project" value="TreeGrafter"/>
</dbReference>
<dbReference type="Pfam" id="PF00225">
    <property type="entry name" value="Kinesin"/>
    <property type="match status" value="1"/>
</dbReference>
<name>A0A2T0FMR0_9ASCO</name>
<dbReference type="PANTHER" id="PTHR24115:SF1008">
    <property type="entry name" value="KINESIN-LIKE PROTEIN SUBITO"/>
    <property type="match status" value="1"/>
</dbReference>
<organism evidence="7 8">
    <name type="scientific">Wickerhamiella sorbophila</name>
    <dbReference type="NCBI Taxonomy" id="45607"/>
    <lineage>
        <taxon>Eukaryota</taxon>
        <taxon>Fungi</taxon>
        <taxon>Dikarya</taxon>
        <taxon>Ascomycota</taxon>
        <taxon>Saccharomycotina</taxon>
        <taxon>Dipodascomycetes</taxon>
        <taxon>Dipodascales</taxon>
        <taxon>Trichomonascaceae</taxon>
        <taxon>Wickerhamiella</taxon>
    </lineage>
</organism>
<dbReference type="GO" id="GO:0005871">
    <property type="term" value="C:kinesin complex"/>
    <property type="evidence" value="ECO:0007669"/>
    <property type="project" value="TreeGrafter"/>
</dbReference>
<dbReference type="GO" id="GO:0007018">
    <property type="term" value="P:microtubule-based movement"/>
    <property type="evidence" value="ECO:0007669"/>
    <property type="project" value="InterPro"/>
</dbReference>
<dbReference type="RefSeq" id="XP_024666219.1">
    <property type="nucleotide sequence ID" value="XM_024810451.1"/>
</dbReference>
<keyword evidence="4 5" id="KW-0505">Motor protein</keyword>
<gene>
    <name evidence="7" type="ORF">B9G98_03894</name>
</gene>
<keyword evidence="3 5" id="KW-0067">ATP-binding</keyword>
<dbReference type="PROSITE" id="PS50067">
    <property type="entry name" value="KINESIN_MOTOR_2"/>
    <property type="match status" value="1"/>
</dbReference>
<dbReference type="Gene3D" id="3.40.850.10">
    <property type="entry name" value="Kinesin motor domain"/>
    <property type="match status" value="1"/>
</dbReference>
<dbReference type="GO" id="GO:0003777">
    <property type="term" value="F:microtubule motor activity"/>
    <property type="evidence" value="ECO:0007669"/>
    <property type="project" value="InterPro"/>
</dbReference>
<dbReference type="STRING" id="45607.A0A2T0FMR0"/>
<accession>A0A2T0FMR0</accession>
<comment type="caution">
    <text evidence="7">The sequence shown here is derived from an EMBL/GenBank/DDBJ whole genome shotgun (WGS) entry which is preliminary data.</text>
</comment>
<keyword evidence="8" id="KW-1185">Reference proteome</keyword>
<feature type="domain" description="Kinesin motor" evidence="6">
    <location>
        <begin position="1"/>
        <end position="276"/>
    </location>
</feature>